<reference evidence="1 2" key="1">
    <citation type="journal article" date="2011" name="ISME J.">
        <title>Community ecology of hot spring cyanobacterial mats: predominant populations and their functional potential.</title>
        <authorList>
            <person name="Klatt C.G."/>
            <person name="Wood J.M."/>
            <person name="Rusch D.B."/>
            <person name="Bateson M.M."/>
            <person name="Hamamura N."/>
            <person name="Heidelberg J.F."/>
            <person name="Grossman A.R."/>
            <person name="Bhaya D."/>
            <person name="Cohan F.M."/>
            <person name="Kuhl M."/>
            <person name="Bryant D.A."/>
            <person name="Ward D.M."/>
        </authorList>
    </citation>
    <scope>NUCLEOTIDE SEQUENCE [LARGE SCALE GENOMIC DNA]</scope>
    <source>
        <strain evidence="1">OS</strain>
    </source>
</reference>
<name>A0A395M244_9BACT</name>
<accession>A0A395M244</accession>
<comment type="caution">
    <text evidence="1">The sequence shown here is derived from an EMBL/GenBank/DDBJ whole genome shotgun (WGS) entry which is preliminary data.</text>
</comment>
<dbReference type="AlphaFoldDB" id="A0A395M244"/>
<evidence type="ECO:0000313" key="2">
    <source>
        <dbReference type="Proteomes" id="UP000266389"/>
    </source>
</evidence>
<proteinExistence type="predicted"/>
<sequence length="74" mass="7912">MKTLSKTGGFIGKHLHAPAQPSVTRVQGVGNSPCQNAAFFSFRKVRDVLAKSKQGEVVGKAFAVKVANIKPIMM</sequence>
<dbReference type="EMBL" id="PHFL01000027">
    <property type="protein sequence ID" value="RFM24741.1"/>
    <property type="molecule type" value="Genomic_DNA"/>
</dbReference>
<dbReference type="Proteomes" id="UP000266389">
    <property type="component" value="Unassembled WGS sequence"/>
</dbReference>
<protein>
    <submittedName>
        <fullName evidence="1">Uncharacterized protein</fullName>
    </submittedName>
</protein>
<evidence type="ECO:0000313" key="1">
    <source>
        <dbReference type="EMBL" id="RFM24741.1"/>
    </source>
</evidence>
<organism evidence="1 2">
    <name type="scientific">Candidatus Thermochlorobacter aerophilus</name>
    <dbReference type="NCBI Taxonomy" id="1868324"/>
    <lineage>
        <taxon>Bacteria</taxon>
        <taxon>Pseudomonadati</taxon>
        <taxon>Chlorobiota</taxon>
        <taxon>Chlorobiia</taxon>
        <taxon>Chlorobiales</taxon>
        <taxon>Candidatus Thermochlorobacteriaceae</taxon>
        <taxon>Candidatus Thermochlorobacter</taxon>
    </lineage>
</organism>
<gene>
    <name evidence="1" type="ORF">D0433_04215</name>
</gene>